<evidence type="ECO:0000256" key="2">
    <source>
        <dbReference type="SAM" id="SignalP"/>
    </source>
</evidence>
<dbReference type="Proteomes" id="UP001163046">
    <property type="component" value="Unassembled WGS sequence"/>
</dbReference>
<feature type="chain" id="PRO_5040776908" evidence="2">
    <location>
        <begin position="19"/>
        <end position="178"/>
    </location>
</feature>
<evidence type="ECO:0000313" key="4">
    <source>
        <dbReference type="Proteomes" id="UP001163046"/>
    </source>
</evidence>
<evidence type="ECO:0000256" key="1">
    <source>
        <dbReference type="SAM" id="MobiDB-lite"/>
    </source>
</evidence>
<gene>
    <name evidence="3" type="ORF">OS493_033615</name>
</gene>
<name>A0A9W9YIV1_9CNID</name>
<feature type="compositionally biased region" description="Acidic residues" evidence="1">
    <location>
        <begin position="114"/>
        <end position="128"/>
    </location>
</feature>
<comment type="caution">
    <text evidence="3">The sequence shown here is derived from an EMBL/GenBank/DDBJ whole genome shotgun (WGS) entry which is preliminary data.</text>
</comment>
<accession>A0A9W9YIV1</accession>
<protein>
    <submittedName>
        <fullName evidence="3">Uncharacterized protein</fullName>
    </submittedName>
</protein>
<reference evidence="3" key="1">
    <citation type="submission" date="2023-01" db="EMBL/GenBank/DDBJ databases">
        <title>Genome assembly of the deep-sea coral Lophelia pertusa.</title>
        <authorList>
            <person name="Herrera S."/>
            <person name="Cordes E."/>
        </authorList>
    </citation>
    <scope>NUCLEOTIDE SEQUENCE</scope>
    <source>
        <strain evidence="3">USNM1676648</strain>
        <tissue evidence="3">Polyp</tissue>
    </source>
</reference>
<dbReference type="PROSITE" id="PS51257">
    <property type="entry name" value="PROKAR_LIPOPROTEIN"/>
    <property type="match status" value="1"/>
</dbReference>
<sequence length="178" mass="20867">MELKILFIVVLFLGACAGFSLPEEQENYEDAPSEEEVQELEEMNNDGAETDLEDPMKVRRPFRCPKSWRRKCFFVKHCYRRILICRCFPPKRYDEDETEFDDQLNDAEMIETPEDEAEQFDETNQELEDPSKDTEKGDCVFVPVFDVAVIVETRLKTTIRRSFSIDMTDTTTGHPMML</sequence>
<feature type="region of interest" description="Disordered" evidence="1">
    <location>
        <begin position="114"/>
        <end position="135"/>
    </location>
</feature>
<dbReference type="AlphaFoldDB" id="A0A9W9YIV1"/>
<dbReference type="EMBL" id="MU827346">
    <property type="protein sequence ID" value="KAJ7352806.1"/>
    <property type="molecule type" value="Genomic_DNA"/>
</dbReference>
<organism evidence="3 4">
    <name type="scientific">Desmophyllum pertusum</name>
    <dbReference type="NCBI Taxonomy" id="174260"/>
    <lineage>
        <taxon>Eukaryota</taxon>
        <taxon>Metazoa</taxon>
        <taxon>Cnidaria</taxon>
        <taxon>Anthozoa</taxon>
        <taxon>Hexacorallia</taxon>
        <taxon>Scleractinia</taxon>
        <taxon>Caryophylliina</taxon>
        <taxon>Caryophylliidae</taxon>
        <taxon>Desmophyllum</taxon>
    </lineage>
</organism>
<feature type="signal peptide" evidence="2">
    <location>
        <begin position="1"/>
        <end position="18"/>
    </location>
</feature>
<proteinExistence type="predicted"/>
<evidence type="ECO:0000313" key="3">
    <source>
        <dbReference type="EMBL" id="KAJ7352806.1"/>
    </source>
</evidence>
<keyword evidence="4" id="KW-1185">Reference proteome</keyword>
<keyword evidence="2" id="KW-0732">Signal</keyword>